<sequence>MPEKGKSRPLGPSFVASSYSAAPLSSQPRRLPKLLVDAKARVFDSLKFLDLSTLARRTLSGLLTFLNIRKLDQPLWPEREVLRKECHLGSVETLSRGIRELSDRGYLVREQWRRRDAARHGQFAYSKTWLTNRCLLELDLICPAPQIDPSQDQLDAIEAWEAIQAAVPVTDLILDAEEGAGDDEKHLDSPPYPDEPFEALAAPESRFATEVRDDSDAHSLEKFYPQAPSVNLTLGIHESERPTKPQLIREQPRTASARSTGRSSGDFSEKLQNQIDPSSRLPVELTALFDYGLNKPTIAYLMRLAREADKTGALGSIWKLAKSRIDALKLQGRSVFKYLRAMINKPTDFARVASNKAQTEAIKRAQSEAARHVEIKCDELEGQLFRGEGGTMIQVEANGLLRVHRPGDVVRYGRMNAEFLEALAAGHLRRIVAA</sequence>
<dbReference type="Proteomes" id="UP000006552">
    <property type="component" value="Plasmid 1"/>
</dbReference>
<dbReference type="HOGENOM" id="CLU_701401_0_0_4"/>
<protein>
    <submittedName>
        <fullName evidence="2">Uncharacterized protein</fullName>
    </submittedName>
</protein>
<evidence type="ECO:0000313" key="2">
    <source>
        <dbReference type="EMBL" id="CAI10341.1"/>
    </source>
</evidence>
<reference evidence="2 3" key="1">
    <citation type="journal article" date="2005" name="Arch. Microbiol.">
        <title>The genome sequence of an anaerobic aromatic-degrading denitrifying bacterium, strain EbN1.</title>
        <authorList>
            <person name="Rabus R."/>
            <person name="Kube M."/>
            <person name="Heider J."/>
            <person name="Beck A."/>
            <person name="Heitmann K."/>
            <person name="Widdel F."/>
            <person name="Reinhardt R."/>
        </authorList>
    </citation>
    <scope>NUCLEOTIDE SEQUENCE [LARGE SCALE GENOMIC DNA]</scope>
    <source>
        <strain evidence="2 3">EbN1</strain>
        <plasmid evidence="3">Plasmid pAzo1</plasmid>
    </source>
</reference>
<dbReference type="EMBL" id="CR555307">
    <property type="protein sequence ID" value="CAI10341.1"/>
    <property type="molecule type" value="Genomic_DNA"/>
</dbReference>
<evidence type="ECO:0000256" key="1">
    <source>
        <dbReference type="SAM" id="MobiDB-lite"/>
    </source>
</evidence>
<dbReference type="AlphaFoldDB" id="Q5NX73"/>
<organism evidence="2 3">
    <name type="scientific">Aromatoleum aromaticum (strain DSM 19018 / LMG 30748 / EbN1)</name>
    <name type="common">Azoarcus sp. (strain EbN1)</name>
    <dbReference type="NCBI Taxonomy" id="76114"/>
    <lineage>
        <taxon>Bacteria</taxon>
        <taxon>Pseudomonadati</taxon>
        <taxon>Pseudomonadota</taxon>
        <taxon>Betaproteobacteria</taxon>
        <taxon>Rhodocyclales</taxon>
        <taxon>Rhodocyclaceae</taxon>
        <taxon>Aromatoleum</taxon>
    </lineage>
</organism>
<keyword evidence="3" id="KW-1185">Reference proteome</keyword>
<feature type="region of interest" description="Disordered" evidence="1">
    <location>
        <begin position="235"/>
        <end position="275"/>
    </location>
</feature>
<feature type="compositionally biased region" description="Low complexity" evidence="1">
    <location>
        <begin position="253"/>
        <end position="265"/>
    </location>
</feature>
<name>Q5NX73_AROAE</name>
<proteinExistence type="predicted"/>
<accession>Q5NX73</accession>
<geneLocation type="plasmid" evidence="3">
    <name>pAzo1</name>
</geneLocation>
<dbReference type="KEGG" id="eba:p1B134"/>
<gene>
    <name evidence="2" type="ORF">p1B134</name>
</gene>
<keyword evidence="2" id="KW-0614">Plasmid</keyword>
<evidence type="ECO:0000313" key="3">
    <source>
        <dbReference type="Proteomes" id="UP000006552"/>
    </source>
</evidence>